<dbReference type="InterPro" id="IPR001227">
    <property type="entry name" value="Ac_transferase_dom_sf"/>
</dbReference>
<feature type="active site" description="Proton acceptor; for dehydratase activity" evidence="6">
    <location>
        <position position="984"/>
    </location>
</feature>
<dbReference type="PROSITE" id="PS52004">
    <property type="entry name" value="KS3_2"/>
    <property type="match status" value="1"/>
</dbReference>
<dbReference type="PROSITE" id="PS52019">
    <property type="entry name" value="PKS_MFAS_DH"/>
    <property type="match status" value="1"/>
</dbReference>
<gene>
    <name evidence="10" type="ORF">BDW59DRAFT_36663</name>
</gene>
<dbReference type="InterPro" id="IPR050091">
    <property type="entry name" value="PKS_NRPS_Biosynth_Enz"/>
</dbReference>
<dbReference type="SUPFAM" id="SSF47336">
    <property type="entry name" value="ACP-like"/>
    <property type="match status" value="1"/>
</dbReference>
<dbReference type="PROSITE" id="PS50075">
    <property type="entry name" value="CARRIER"/>
    <property type="match status" value="1"/>
</dbReference>
<feature type="active site" description="Proton donor; for dehydratase activity" evidence="6">
    <location>
        <position position="1163"/>
    </location>
</feature>
<dbReference type="Pfam" id="PF08659">
    <property type="entry name" value="KR"/>
    <property type="match status" value="1"/>
</dbReference>
<feature type="region of interest" description="N-terminal hotdog fold" evidence="6">
    <location>
        <begin position="952"/>
        <end position="1085"/>
    </location>
</feature>
<dbReference type="InterPro" id="IPR013968">
    <property type="entry name" value="PKS_KR"/>
</dbReference>
<evidence type="ECO:0008006" key="12">
    <source>
        <dbReference type="Google" id="ProtNLM"/>
    </source>
</evidence>
<dbReference type="InterPro" id="IPR006162">
    <property type="entry name" value="Ppantetheine_attach_site"/>
</dbReference>
<dbReference type="Pfam" id="PF02801">
    <property type="entry name" value="Ketoacyl-synt_C"/>
    <property type="match status" value="1"/>
</dbReference>
<dbReference type="PROSITE" id="PS00606">
    <property type="entry name" value="KS3_1"/>
    <property type="match status" value="1"/>
</dbReference>
<evidence type="ECO:0000259" key="8">
    <source>
        <dbReference type="PROSITE" id="PS52004"/>
    </source>
</evidence>
<keyword evidence="2" id="KW-0597">Phosphoprotein</keyword>
<proteinExistence type="predicted"/>
<dbReference type="Pfam" id="PF08242">
    <property type="entry name" value="Methyltransf_12"/>
    <property type="match status" value="1"/>
</dbReference>
<dbReference type="InterPro" id="IPR016035">
    <property type="entry name" value="Acyl_Trfase/lysoPLipase"/>
</dbReference>
<dbReference type="SMART" id="SM00825">
    <property type="entry name" value="PKS_KS"/>
    <property type="match status" value="1"/>
</dbReference>
<dbReference type="InterPro" id="IPR014031">
    <property type="entry name" value="Ketoacyl_synth_C"/>
</dbReference>
<comment type="caution">
    <text evidence="10">The sequence shown here is derived from an EMBL/GenBank/DDBJ whole genome shotgun (WGS) entry which is preliminary data.</text>
</comment>
<protein>
    <recommendedName>
        <fullName evidence="12">Polyketide synthase</fullName>
    </recommendedName>
</protein>
<dbReference type="InterPro" id="IPR042104">
    <property type="entry name" value="PKS_dehydratase_sf"/>
</dbReference>
<feature type="region of interest" description="C-terminal hotdog fold" evidence="6">
    <location>
        <begin position="1100"/>
        <end position="1257"/>
    </location>
</feature>
<dbReference type="PANTHER" id="PTHR43775:SF48">
    <property type="entry name" value="HIGHLY REDUCING POLYKETIDE SYNTHASE SDGA"/>
    <property type="match status" value="1"/>
</dbReference>
<dbReference type="InterPro" id="IPR049900">
    <property type="entry name" value="PKS_mFAS_DH"/>
</dbReference>
<dbReference type="Gene3D" id="3.40.50.150">
    <property type="entry name" value="Vaccinia Virus protein VP39"/>
    <property type="match status" value="1"/>
</dbReference>
<evidence type="ECO:0000256" key="4">
    <source>
        <dbReference type="ARBA" id="ARBA00022679"/>
    </source>
</evidence>
<dbReference type="Gene3D" id="3.40.50.720">
    <property type="entry name" value="NAD(P)-binding Rossmann-like Domain"/>
    <property type="match status" value="1"/>
</dbReference>
<dbReference type="SUPFAM" id="SSF53335">
    <property type="entry name" value="S-adenosyl-L-methionine-dependent methyltransferases"/>
    <property type="match status" value="1"/>
</dbReference>
<dbReference type="SMART" id="SM00827">
    <property type="entry name" value="PKS_AT"/>
    <property type="match status" value="1"/>
</dbReference>
<dbReference type="CDD" id="cd00833">
    <property type="entry name" value="PKS"/>
    <property type="match status" value="1"/>
</dbReference>
<dbReference type="InterPro" id="IPR029063">
    <property type="entry name" value="SAM-dependent_MTases_sf"/>
</dbReference>
<dbReference type="SUPFAM" id="SSF52151">
    <property type="entry name" value="FabD/lysophospholipase-like"/>
    <property type="match status" value="1"/>
</dbReference>
<sequence length="2511" mass="274940">MPDTMTQPIAIVGTSCRFPGEATSPSRLWELLKDPHDVASVPPSNRFDGSSFYHEDTNHPGTGNAREAYFLSTDPRYFDAPFFNISSAEASSTDPQQRQLLETVFESLEAAGMRIDQLQGSCTAVFCGQMGADWADLIAADFQAVAPHAATGNARSILANRISYFFDWHGPSVVVDTACSSSMVALHQAVVSLQQQECPVAIAAGTNLMLGPSNFITTTKMTMLSPDGRGRMWDARANGYARGEGIASVVLKRLCDAVADGDPIECVIRAIGVNQDGRTLGVTMPSSTAQLKLIEATYDRAGLDPRNPRDRCQYFEAHGTGTLAGDPQEASAIYHAFFGPPLDDSKEDQHDKGDVLHVGSIKTIVGHTEGMAGLAGIVKASLSIQNKVITPNMLFENLNPALQPYATHLRIPTKPIPWPAVAEGAPRRASVNSFGFGGTNAHAILESYEPLAFTNGVPHHPPVPAILPFTFSAAAVKSLPSVLETYERHLRENTDVNALDLASTMIQRRSALRYRLIITASTTAELIAEIRRMLEAAKINQAMPVVFERNPSKPKQLVAVFTGQGAQWPQMGHDIISQCPSAVQWMEEIQESLDQLPPKYRPTFSLLDELSNASANLHSAGLSQPLCTALQIVLVRFLSSLGIVFTAVVGHSSGEIAAAYAAGFLTAPDAIRIAYLRGISAAGASAKNGQRGAMMAAGLPINEAVELCESHEFKGRVVLAASNSPCSVTLSGDADAVYQLEQKLEEEKKFARVLRVDTAYHSHHMFTCVPAYKRAMEECGIQVQDGSTTTQWYSSVYPGVLMDLVAHESCLGCDYWIENMVSPVSFHEALHALVSEIGEPDVMIEVGPHAALQGPARQTLSAALPSESDVPYFGVLSRGTSGIETMAHAIGNIWGYLGPERLDITSYVHLFDPSRKLKLERGLPNYPFSYTKPYSCHKRLVNHHLFKRGPPNALLGTLDPTSGDGEWRWRNYIRQDILPWLSGHRIQSRTVFPATGYLAMALEAAGVIAGDRQMGLVKIEEFVINQAILLADDDPFGVEVLFRLCEVGENKVNRTTTGLFHIDACTGDSLQSRASGRLTVVWGQPETDCLASLGPVPLGMYPVNINDYYSFLATLGYEYSGAFKDIQSLVRGKDTAFGEISNRISLGHESSSPGPLLHPAVLDTALQVLLAALGAPEDGEIYTLLVPTRIGSVVINPAFCGRVGGPAAGSSLLATGATAKLDADGVSGDCDLFTQTGQGLVQMSGIEISPLQAAMEDRRLFAKLVWGPLSPDINWHLPDRSSELSQFFECLENVVLLYLKFTQEQLTEKDRKGLNWHRSTVVAWIDHVLTLTREGKHPILRREWLDGTRDDLDRLLQGKEHIAEAKMAAVVFANLVPFIRGEKLLLEEVRKDDVLTRFYEEGTGMSMMNTAIGKFVRQIAFRFPRMRILEIGAGTGSATRAVLGCIGRACHSYTFTDISVAFFEDAKVALADHEDIMIYQAMDIERDPIEQGFQEHSYDLVVASNVLHATKFMKPTMERVHRLLKPGGYLVMQEVTNLDTIATSFSVCGFEGWWTGHEDGRIWGPMLSTSAWEQLLRDTGFSGIDLYTNPADDERVSSTSVIVSQAVDDRLRLLREPMAPCDDPLTLLPHPTDLLILGSMLNWVRPLVAELLHLVGPRFSRVIYAPSLDSPDLINLSSTNRIVVLSLMDLWCSWFSDLTPDRLRSMQNLIRRADKMLWVTVGPEHASPHYGLSRGWLKSLAQENTQAFYQYLNIVNRTDATGPLLAETLMRLAYTDILNDFRMSTYVYTTEPELCFKDGTMQLIRLQDDPAGNDRYAAVRAHVTREVEIAKTCVSVVPRPGDQHIVRMVDPDDLQSSNPAAKYVRVRPRYSTSQSLPIDNGLFLHLVLGEHAVTGARLLCLSDQQTSAMQVPRLWTWEIPSGIPVAEEASLLKVAADTAVARFLLRQAHVNSTFLVHEAGDVFREVVGSQASDSSVTPFFTTSDASCSAEGVHILPAKASARVLKNLIPKDVSVAVCLSTEKDDAMMFAHIETALPPSAQHYTRARLYAPLTTGTKSNSPDLGQQLIDKLRKLSLSLVGWATREAPTEIISLREVSTRQLAHGCLIDWTQNTHVPAQISPAISLVKLSGHKTYLLAGMTGTFGQSIASWMVSKGARHIILASRTPRVDARWIEAMAKEGARMVSMTMDLINRDSVMTLYRHMQEHFPPIGGVVNGALVLEDSQFLHTTVDIIKRNMDVKVQGTLILDELSGPNVDLDFFIIFGSMTGIGGNWSQSAYSGATCFQANLIHGRRARGLVGSIIQMGVVNGIGIMARKGLDIIQHVRNTTGSYLLSERDVDRMFAEAIVAGRPDSRRNPEIINGLIPLRPVGNESLNWFEKPILWDFIEYCVNSGQDRSNRTKHSSSTKTQLDSAASLEQVSAIVNASLTDKIRSKFSLAPDYALTPATQLRDLGMDSLVAVDLRRWFAVELGVEIPLLDILDGGSIRMLTAQAVAALPAASIPNVTELPNGKV</sequence>
<dbReference type="EMBL" id="JBFXLS010000165">
    <property type="protein sequence ID" value="KAL2812785.1"/>
    <property type="molecule type" value="Genomic_DNA"/>
</dbReference>
<dbReference type="SUPFAM" id="SSF53901">
    <property type="entry name" value="Thiolase-like"/>
    <property type="match status" value="1"/>
</dbReference>
<reference evidence="10 11" key="1">
    <citation type="submission" date="2024-07" db="EMBL/GenBank/DDBJ databases">
        <title>Section-level genome sequencing and comparative genomics of Aspergillus sections Usti and Cavernicolus.</title>
        <authorList>
            <consortium name="Lawrence Berkeley National Laboratory"/>
            <person name="Nybo J.L."/>
            <person name="Vesth T.C."/>
            <person name="Theobald S."/>
            <person name="Frisvad J.C."/>
            <person name="Larsen T.O."/>
            <person name="Kjaerboelling I."/>
            <person name="Rothschild-Mancinelli K."/>
            <person name="Lyhne E.K."/>
            <person name="Kogle M.E."/>
            <person name="Barry K."/>
            <person name="Clum A."/>
            <person name="Na H."/>
            <person name="Ledsgaard L."/>
            <person name="Lin J."/>
            <person name="Lipzen A."/>
            <person name="Kuo A."/>
            <person name="Riley R."/>
            <person name="Mondo S."/>
            <person name="LaButti K."/>
            <person name="Haridas S."/>
            <person name="Pangalinan J."/>
            <person name="Salamov A.A."/>
            <person name="Simmons B.A."/>
            <person name="Magnuson J.K."/>
            <person name="Chen J."/>
            <person name="Drula E."/>
            <person name="Henrissat B."/>
            <person name="Wiebenga A."/>
            <person name="Lubbers R.J."/>
            <person name="Gomes A.C."/>
            <person name="Makela M.R."/>
            <person name="Stajich J."/>
            <person name="Grigoriev I.V."/>
            <person name="Mortensen U.H."/>
            <person name="De vries R.P."/>
            <person name="Baker S.E."/>
            <person name="Andersen M.R."/>
        </authorList>
    </citation>
    <scope>NUCLEOTIDE SEQUENCE [LARGE SCALE GENOMIC DNA]</scope>
    <source>
        <strain evidence="10 11">CBS 600.67</strain>
    </source>
</reference>
<dbReference type="Pfam" id="PF16197">
    <property type="entry name" value="KAsynt_C_assoc"/>
    <property type="match status" value="1"/>
</dbReference>
<evidence type="ECO:0000259" key="9">
    <source>
        <dbReference type="PROSITE" id="PS52019"/>
    </source>
</evidence>
<dbReference type="SUPFAM" id="SSF51735">
    <property type="entry name" value="NAD(P)-binding Rossmann-fold domains"/>
    <property type="match status" value="1"/>
</dbReference>
<dbReference type="InterPro" id="IPR036291">
    <property type="entry name" value="NAD(P)-bd_dom_sf"/>
</dbReference>
<dbReference type="InterPro" id="IPR016039">
    <property type="entry name" value="Thiolase-like"/>
</dbReference>
<accession>A0ABR4HBH2</accession>
<dbReference type="InterPro" id="IPR036736">
    <property type="entry name" value="ACP-like_sf"/>
</dbReference>
<dbReference type="InterPro" id="IPR018201">
    <property type="entry name" value="Ketoacyl_synth_AS"/>
</dbReference>
<dbReference type="Pfam" id="PF21089">
    <property type="entry name" value="PKS_DH_N"/>
    <property type="match status" value="1"/>
</dbReference>
<dbReference type="InterPro" id="IPR049552">
    <property type="entry name" value="PKS_DH_N"/>
</dbReference>
<evidence type="ECO:0000313" key="11">
    <source>
        <dbReference type="Proteomes" id="UP001610335"/>
    </source>
</evidence>
<dbReference type="Proteomes" id="UP001610335">
    <property type="component" value="Unassembled WGS sequence"/>
</dbReference>
<keyword evidence="3" id="KW-0489">Methyltransferase</keyword>
<dbReference type="InterPro" id="IPR013217">
    <property type="entry name" value="Methyltransf_12"/>
</dbReference>
<dbReference type="InterPro" id="IPR020841">
    <property type="entry name" value="PKS_Beta-ketoAc_synthase_dom"/>
</dbReference>
<feature type="domain" description="PKS/mFAS DH" evidence="9">
    <location>
        <begin position="952"/>
        <end position="1257"/>
    </location>
</feature>
<dbReference type="InterPro" id="IPR016036">
    <property type="entry name" value="Malonyl_transacylase_ACP-bd"/>
</dbReference>
<dbReference type="Pfam" id="PF00698">
    <property type="entry name" value="Acyl_transf_1"/>
    <property type="match status" value="1"/>
</dbReference>
<keyword evidence="1" id="KW-0596">Phosphopantetheine</keyword>
<evidence type="ECO:0000259" key="7">
    <source>
        <dbReference type="PROSITE" id="PS50075"/>
    </source>
</evidence>
<dbReference type="Gene3D" id="3.10.129.110">
    <property type="entry name" value="Polyketide synthase dehydratase"/>
    <property type="match status" value="1"/>
</dbReference>
<keyword evidence="5" id="KW-0511">Multifunctional enzyme</keyword>
<evidence type="ECO:0000313" key="10">
    <source>
        <dbReference type="EMBL" id="KAL2812785.1"/>
    </source>
</evidence>
<dbReference type="PROSITE" id="PS00012">
    <property type="entry name" value="PHOSPHOPANTETHEINE"/>
    <property type="match status" value="1"/>
</dbReference>
<dbReference type="PANTHER" id="PTHR43775">
    <property type="entry name" value="FATTY ACID SYNTHASE"/>
    <property type="match status" value="1"/>
</dbReference>
<name>A0ABR4HBH2_9EURO</name>
<dbReference type="InterPro" id="IPR020807">
    <property type="entry name" value="PKS_DH"/>
</dbReference>
<dbReference type="InterPro" id="IPR014043">
    <property type="entry name" value="Acyl_transferase_dom"/>
</dbReference>
<dbReference type="SUPFAM" id="SSF55048">
    <property type="entry name" value="Probable ACP-binding domain of malonyl-CoA ACP transacylase"/>
    <property type="match status" value="1"/>
</dbReference>
<dbReference type="Gene3D" id="1.10.1200.10">
    <property type="entry name" value="ACP-like"/>
    <property type="match status" value="1"/>
</dbReference>
<dbReference type="Gene3D" id="3.40.47.10">
    <property type="match status" value="1"/>
</dbReference>
<dbReference type="InterPro" id="IPR020806">
    <property type="entry name" value="PKS_PP-bd"/>
</dbReference>
<evidence type="ECO:0000256" key="1">
    <source>
        <dbReference type="ARBA" id="ARBA00022450"/>
    </source>
</evidence>
<dbReference type="InterPro" id="IPR032821">
    <property type="entry name" value="PKS_assoc"/>
</dbReference>
<dbReference type="CDD" id="cd02440">
    <property type="entry name" value="AdoMet_MTases"/>
    <property type="match status" value="1"/>
</dbReference>
<keyword evidence="11" id="KW-1185">Reference proteome</keyword>
<feature type="domain" description="Ketosynthase family 3 (KS3)" evidence="8">
    <location>
        <begin position="6"/>
        <end position="447"/>
    </location>
</feature>
<dbReference type="Pfam" id="PF14765">
    <property type="entry name" value="PS-DH"/>
    <property type="match status" value="1"/>
</dbReference>
<organism evidence="10 11">
    <name type="scientific">Aspergillus cavernicola</name>
    <dbReference type="NCBI Taxonomy" id="176166"/>
    <lineage>
        <taxon>Eukaryota</taxon>
        <taxon>Fungi</taxon>
        <taxon>Dikarya</taxon>
        <taxon>Ascomycota</taxon>
        <taxon>Pezizomycotina</taxon>
        <taxon>Eurotiomycetes</taxon>
        <taxon>Eurotiomycetidae</taxon>
        <taxon>Eurotiales</taxon>
        <taxon>Aspergillaceae</taxon>
        <taxon>Aspergillus</taxon>
        <taxon>Aspergillus subgen. Nidulantes</taxon>
    </lineage>
</organism>
<dbReference type="InterPro" id="IPR049551">
    <property type="entry name" value="PKS_DH_C"/>
</dbReference>
<dbReference type="Pfam" id="PF00109">
    <property type="entry name" value="ketoacyl-synt"/>
    <property type="match status" value="1"/>
</dbReference>
<dbReference type="InterPro" id="IPR014030">
    <property type="entry name" value="Ketoacyl_synth_N"/>
</dbReference>
<evidence type="ECO:0000256" key="6">
    <source>
        <dbReference type="PROSITE-ProRule" id="PRU01363"/>
    </source>
</evidence>
<dbReference type="Gene3D" id="3.40.366.10">
    <property type="entry name" value="Malonyl-Coenzyme A Acyl Carrier Protein, domain 2"/>
    <property type="match status" value="1"/>
</dbReference>
<dbReference type="InterPro" id="IPR057326">
    <property type="entry name" value="KR_dom"/>
</dbReference>
<keyword evidence="4" id="KW-0808">Transferase</keyword>
<dbReference type="SMART" id="SM00823">
    <property type="entry name" value="PKS_PP"/>
    <property type="match status" value="1"/>
</dbReference>
<feature type="domain" description="Carrier" evidence="7">
    <location>
        <begin position="2420"/>
        <end position="2495"/>
    </location>
</feature>
<dbReference type="SMART" id="SM00826">
    <property type="entry name" value="PKS_DH"/>
    <property type="match status" value="1"/>
</dbReference>
<evidence type="ECO:0000256" key="5">
    <source>
        <dbReference type="ARBA" id="ARBA00023268"/>
    </source>
</evidence>
<evidence type="ECO:0000256" key="2">
    <source>
        <dbReference type="ARBA" id="ARBA00022553"/>
    </source>
</evidence>
<evidence type="ECO:0000256" key="3">
    <source>
        <dbReference type="ARBA" id="ARBA00022603"/>
    </source>
</evidence>
<dbReference type="Pfam" id="PF00550">
    <property type="entry name" value="PP-binding"/>
    <property type="match status" value="1"/>
</dbReference>
<dbReference type="InterPro" id="IPR009081">
    <property type="entry name" value="PP-bd_ACP"/>
</dbReference>
<dbReference type="SMART" id="SM00822">
    <property type="entry name" value="PKS_KR"/>
    <property type="match status" value="1"/>
</dbReference>